<evidence type="ECO:0000313" key="5">
    <source>
        <dbReference type="EMBL" id="CAF3862371.1"/>
    </source>
</evidence>
<dbReference type="Pfam" id="PF13374">
    <property type="entry name" value="TPR_10"/>
    <property type="match status" value="3"/>
</dbReference>
<sequence length="971" mass="111551">MSTLAETTVLADIASTRRRIRQNYLLIWVDVDIDENNDDFRNALTELRKVVPEVKTCRTSQQCIEYLNEMVEDKAFVISSAALGQHLVPEMITFTKLDAIYILGGNRAQVEEWASEWPKIEGVYNAIQPICQSLNKVIRGCDHDLIPMSFVSREMIQAATLDESNNNRLPPAYMYTLLFKEIVLEIDDVSTEDMKKFVSYCRENGINEAELKEFQENYHRKTPVWWYTCEIFVYGMLNQALRQMQMETMVKMSFYIRHLHQQLRQLHQEQSDTYKTEFIVYRGQSLSKEDFQRLLDTNDGLLSFNNFLSTSMDKNVSMDFVERTLLKNKEIVGVLFVITIDPNKVSPLATPFALIDDYTAIPGEQEILFSMHTVFRVGEIKNSAVNKRLWEVQLTLTDANDTQLTALTKRITEEIVGHGWLKMGQLLLKAGASQQAEELYKELAQDTSNILEQAHIYHMRGMTAMYQGDYSQSIKLFEQSLVINKIIMPKGHSSIPAIYHNIASAYDSLGNYTKALECYQNALEISKRILAENHPDLAISYNNIGLTYANMKDYTKALEYYEKALEIRKKSLPESHPDLAISYTSIGIMYKNIGDYTKALEYCKKDVEISKKTLPDNHPSLATSYVNIGTVYNDMKNYTRALEYYDKALTIQKKILRGNHPDLANSYHNIALGYNNLGDYTKALEYYNKTLKIREGALPENHPDLVSTYVNVAVVYNTMADYQKALEYFQKVLRIKKKALPGNHQDLISSYNNIASVYDSMSDYTKAQEYYEKALHIGREDLSENRPELATTYAGIGCVYYSMGNYTKAFEYHEKALQVRKETLPENDPALANSFDNLGGLYNARKNYTKALEYYEKALQIKKATLPEDHLSLTLSYVGLGCVHCNMNNYTKALKYYEIVLKIRKDILPENHPDVAESYNFISIVYTGMGNYAKALEYLEKAFAIRRKCLSHSDSLLGKTIKDIIQLKKKL</sequence>
<organism evidence="5 6">
    <name type="scientific">Adineta steineri</name>
    <dbReference type="NCBI Taxonomy" id="433720"/>
    <lineage>
        <taxon>Eukaryota</taxon>
        <taxon>Metazoa</taxon>
        <taxon>Spiralia</taxon>
        <taxon>Gnathifera</taxon>
        <taxon>Rotifera</taxon>
        <taxon>Eurotatoria</taxon>
        <taxon>Bdelloidea</taxon>
        <taxon>Adinetida</taxon>
        <taxon>Adinetidae</taxon>
        <taxon>Adineta</taxon>
    </lineage>
</organism>
<feature type="repeat" description="TPR" evidence="3">
    <location>
        <begin position="790"/>
        <end position="823"/>
    </location>
</feature>
<comment type="caution">
    <text evidence="5">The sequence shown here is derived from an EMBL/GenBank/DDBJ whole genome shotgun (WGS) entry which is preliminary data.</text>
</comment>
<dbReference type="PROSITE" id="PS51996">
    <property type="entry name" value="TR_MART"/>
    <property type="match status" value="1"/>
</dbReference>
<evidence type="ECO:0000313" key="6">
    <source>
        <dbReference type="Proteomes" id="UP000663868"/>
    </source>
</evidence>
<evidence type="ECO:0000256" key="1">
    <source>
        <dbReference type="ARBA" id="ARBA00022737"/>
    </source>
</evidence>
<protein>
    <submittedName>
        <fullName evidence="5">Uncharacterized protein</fullName>
    </submittedName>
</protein>
<feature type="repeat" description="TPR" evidence="3">
    <location>
        <begin position="706"/>
        <end position="739"/>
    </location>
</feature>
<feature type="repeat" description="TPR" evidence="3">
    <location>
        <begin position="538"/>
        <end position="571"/>
    </location>
</feature>
<evidence type="ECO:0000256" key="3">
    <source>
        <dbReference type="PROSITE-ProRule" id="PRU00339"/>
    </source>
</evidence>
<accession>A0A819F5A8</accession>
<dbReference type="Proteomes" id="UP000663860">
    <property type="component" value="Unassembled WGS sequence"/>
</dbReference>
<dbReference type="PROSITE" id="PS50293">
    <property type="entry name" value="TPR_REGION"/>
    <property type="match status" value="7"/>
</dbReference>
<dbReference type="Gene3D" id="1.25.40.10">
    <property type="entry name" value="Tetratricopeptide repeat domain"/>
    <property type="match status" value="3"/>
</dbReference>
<dbReference type="EMBL" id="CAJOBB010001474">
    <property type="protein sequence ID" value="CAF3862371.1"/>
    <property type="molecule type" value="Genomic_DNA"/>
</dbReference>
<keyword evidence="1" id="KW-0677">Repeat</keyword>
<dbReference type="Gene3D" id="3.90.176.10">
    <property type="entry name" value="Toxin ADP-ribosyltransferase, Chain A, domain 1"/>
    <property type="match status" value="1"/>
</dbReference>
<reference evidence="5" key="1">
    <citation type="submission" date="2021-02" db="EMBL/GenBank/DDBJ databases">
        <authorList>
            <person name="Nowell W R."/>
        </authorList>
    </citation>
    <scope>NUCLEOTIDE SEQUENCE</scope>
</reference>
<dbReference type="EMBL" id="CAJNOE010000962">
    <property type="protein sequence ID" value="CAF1365988.1"/>
    <property type="molecule type" value="Genomic_DNA"/>
</dbReference>
<feature type="repeat" description="TPR" evidence="3">
    <location>
        <begin position="874"/>
        <end position="907"/>
    </location>
</feature>
<dbReference type="AlphaFoldDB" id="A0A819F5A8"/>
<dbReference type="InterPro" id="IPR019734">
    <property type="entry name" value="TPR_rpt"/>
</dbReference>
<dbReference type="PROSITE" id="PS50005">
    <property type="entry name" value="TPR"/>
    <property type="match status" value="11"/>
</dbReference>
<dbReference type="SUPFAM" id="SSF48452">
    <property type="entry name" value="TPR-like"/>
    <property type="match status" value="1"/>
</dbReference>
<dbReference type="PANTHER" id="PTHR45641">
    <property type="entry name" value="TETRATRICOPEPTIDE REPEAT PROTEIN (AFU_ORTHOLOGUE AFUA_6G03870)"/>
    <property type="match status" value="1"/>
</dbReference>
<evidence type="ECO:0000256" key="2">
    <source>
        <dbReference type="ARBA" id="ARBA00022803"/>
    </source>
</evidence>
<feature type="repeat" description="TPR" evidence="3">
    <location>
        <begin position="580"/>
        <end position="613"/>
    </location>
</feature>
<keyword evidence="2 3" id="KW-0802">TPR repeat</keyword>
<dbReference type="InterPro" id="IPR011990">
    <property type="entry name" value="TPR-like_helical_dom_sf"/>
</dbReference>
<dbReference type="SUPFAM" id="SSF56399">
    <property type="entry name" value="ADP-ribosylation"/>
    <property type="match status" value="1"/>
</dbReference>
<feature type="repeat" description="TPR" evidence="3">
    <location>
        <begin position="832"/>
        <end position="865"/>
    </location>
</feature>
<dbReference type="SMART" id="SM00028">
    <property type="entry name" value="TPR"/>
    <property type="match status" value="13"/>
</dbReference>
<gene>
    <name evidence="4" type="ORF">IZO911_LOCUS37588</name>
    <name evidence="5" type="ORF">KXQ929_LOCUS20728</name>
</gene>
<feature type="repeat" description="TPR" evidence="3">
    <location>
        <begin position="664"/>
        <end position="697"/>
    </location>
</feature>
<feature type="repeat" description="TPR" evidence="3">
    <location>
        <begin position="496"/>
        <end position="529"/>
    </location>
</feature>
<feature type="repeat" description="TPR" evidence="3">
    <location>
        <begin position="748"/>
        <end position="781"/>
    </location>
</feature>
<dbReference type="Proteomes" id="UP000663868">
    <property type="component" value="Unassembled WGS sequence"/>
</dbReference>
<dbReference type="Pfam" id="PF13424">
    <property type="entry name" value="TPR_12"/>
    <property type="match status" value="4"/>
</dbReference>
<dbReference type="PANTHER" id="PTHR45641:SF1">
    <property type="entry name" value="AAA+ ATPASE DOMAIN-CONTAINING PROTEIN"/>
    <property type="match status" value="1"/>
</dbReference>
<dbReference type="Pfam" id="PF13181">
    <property type="entry name" value="TPR_8"/>
    <property type="match status" value="1"/>
</dbReference>
<name>A0A819F5A8_9BILA</name>
<proteinExistence type="predicted"/>
<evidence type="ECO:0000313" key="4">
    <source>
        <dbReference type="EMBL" id="CAF1365988.1"/>
    </source>
</evidence>
<feature type="repeat" description="TPR" evidence="3">
    <location>
        <begin position="916"/>
        <end position="949"/>
    </location>
</feature>
<feature type="repeat" description="TPR" evidence="3">
    <location>
        <begin position="622"/>
        <end position="655"/>
    </location>
</feature>